<evidence type="ECO:0000256" key="5">
    <source>
        <dbReference type="SAM" id="Phobius"/>
    </source>
</evidence>
<sequence length="279" mass="31485">MKKFRNFEEHEIGLINIINLGILNKYVNRIRYIFGCIYGISAIYFSINYTQNRDIIAMSITTKMNSLVTFFQFPMYAIRSTFNLVEDIFLVYHDNIILRENNQKLRENLIYQKMIYDNLITSSKLSQVNIKISDSIKNYQIAYFSEASNVVILKTGTDQIKDYSPVLCNGGLAGRTISSFNGMTKVVLIQSSKSYIPVSTSITGTKGVASGNDSNIKMIYTNETPKSGEIVYTMSGDNLFYSGIPIGIISKVVDNETIFIEPYCNISKLNQLSVITGSK</sequence>
<name>A0A5B8XEV9_9RICK</name>
<dbReference type="Proteomes" id="UP000321934">
    <property type="component" value="Chromosome"/>
</dbReference>
<feature type="domain" description="Rod shape-determining protein MreC beta-barrel core" evidence="6">
    <location>
        <begin position="148"/>
        <end position="275"/>
    </location>
</feature>
<accession>A0A5B8XEV9</accession>
<dbReference type="InterPro" id="IPR042175">
    <property type="entry name" value="Cell/Rod_MreC_2"/>
</dbReference>
<dbReference type="PANTHER" id="PTHR34138:SF1">
    <property type="entry name" value="CELL SHAPE-DETERMINING PROTEIN MREC"/>
    <property type="match status" value="1"/>
</dbReference>
<gene>
    <name evidence="7" type="ORF">Deia_00057</name>
</gene>
<feature type="transmembrane region" description="Helical" evidence="5">
    <location>
        <begin position="30"/>
        <end position="47"/>
    </location>
</feature>
<dbReference type="EMBL" id="CP029077">
    <property type="protein sequence ID" value="QED22871.1"/>
    <property type="molecule type" value="Genomic_DNA"/>
</dbReference>
<evidence type="ECO:0000313" key="8">
    <source>
        <dbReference type="Proteomes" id="UP000321934"/>
    </source>
</evidence>
<evidence type="ECO:0000256" key="2">
    <source>
        <dbReference type="ARBA" id="ARBA00013855"/>
    </source>
</evidence>
<keyword evidence="5" id="KW-0472">Membrane</keyword>
<evidence type="ECO:0000259" key="6">
    <source>
        <dbReference type="Pfam" id="PF04085"/>
    </source>
</evidence>
<dbReference type="GO" id="GO:0008360">
    <property type="term" value="P:regulation of cell shape"/>
    <property type="evidence" value="ECO:0007669"/>
    <property type="project" value="UniProtKB-KW"/>
</dbReference>
<evidence type="ECO:0000256" key="1">
    <source>
        <dbReference type="ARBA" id="ARBA00009369"/>
    </source>
</evidence>
<dbReference type="Pfam" id="PF04085">
    <property type="entry name" value="MreC"/>
    <property type="match status" value="1"/>
</dbReference>
<dbReference type="InterPro" id="IPR055342">
    <property type="entry name" value="MreC_beta-barrel_core"/>
</dbReference>
<dbReference type="Gene3D" id="2.40.10.350">
    <property type="entry name" value="Rod shape-determining protein MreC, domain 2"/>
    <property type="match status" value="1"/>
</dbReference>
<organism evidence="7 8">
    <name type="scientific">Candidatus Deianiraea vastatrix</name>
    <dbReference type="NCBI Taxonomy" id="2163644"/>
    <lineage>
        <taxon>Bacteria</taxon>
        <taxon>Pseudomonadati</taxon>
        <taxon>Pseudomonadota</taxon>
        <taxon>Alphaproteobacteria</taxon>
        <taxon>Rickettsiales</taxon>
        <taxon>Candidatus Deianiraeaceae</taxon>
        <taxon>Candidatus Deianiraea</taxon>
    </lineage>
</organism>
<dbReference type="PANTHER" id="PTHR34138">
    <property type="entry name" value="CELL SHAPE-DETERMINING PROTEIN MREC"/>
    <property type="match status" value="1"/>
</dbReference>
<protein>
    <recommendedName>
        <fullName evidence="2">Cell shape-determining protein MreC</fullName>
    </recommendedName>
    <alternativeName>
        <fullName evidence="4">Cell shape protein MreC</fullName>
    </alternativeName>
</protein>
<dbReference type="InterPro" id="IPR042177">
    <property type="entry name" value="Cell/Rod_1"/>
</dbReference>
<dbReference type="GO" id="GO:0005886">
    <property type="term" value="C:plasma membrane"/>
    <property type="evidence" value="ECO:0007669"/>
    <property type="project" value="TreeGrafter"/>
</dbReference>
<keyword evidence="5" id="KW-1133">Transmembrane helix</keyword>
<evidence type="ECO:0000313" key="7">
    <source>
        <dbReference type="EMBL" id="QED22871.1"/>
    </source>
</evidence>
<evidence type="ECO:0000256" key="4">
    <source>
        <dbReference type="ARBA" id="ARBA00032089"/>
    </source>
</evidence>
<dbReference type="RefSeq" id="WP_146820179.1">
    <property type="nucleotide sequence ID" value="NZ_CP029077.1"/>
</dbReference>
<keyword evidence="3" id="KW-0133">Cell shape</keyword>
<dbReference type="AlphaFoldDB" id="A0A5B8XEV9"/>
<proteinExistence type="inferred from homology"/>
<dbReference type="OrthoDB" id="8478127at2"/>
<evidence type="ECO:0000256" key="3">
    <source>
        <dbReference type="ARBA" id="ARBA00022960"/>
    </source>
</evidence>
<dbReference type="Gene3D" id="2.40.10.340">
    <property type="entry name" value="Rod shape-determining protein MreC, domain 1"/>
    <property type="match status" value="1"/>
</dbReference>
<comment type="similarity">
    <text evidence="1">Belongs to the MreC family.</text>
</comment>
<keyword evidence="5" id="KW-0812">Transmembrane</keyword>
<keyword evidence="8" id="KW-1185">Reference proteome</keyword>
<dbReference type="InterPro" id="IPR007221">
    <property type="entry name" value="MreC"/>
</dbReference>
<reference evidence="7 8" key="1">
    <citation type="journal article" date="2019" name="ISME J.">
        <title>Deianiraea, an extracellular bacterium associated with the ciliate Paramecium, suggests an alternative scenario for the evolution of Rickettsiales.</title>
        <authorList>
            <person name="Castelli M."/>
            <person name="Sabaneyeva E."/>
            <person name="Lanzoni O."/>
            <person name="Lebedeva N."/>
            <person name="Floriano A.M."/>
            <person name="Gaiarsa S."/>
            <person name="Benken K."/>
            <person name="Modeo L."/>
            <person name="Bandi C."/>
            <person name="Potekhin A."/>
            <person name="Sassera D."/>
            <person name="Petroni G."/>
        </authorList>
    </citation>
    <scope>NUCLEOTIDE SEQUENCE [LARGE SCALE GENOMIC DNA]</scope>
    <source>
        <strain evidence="7">CyL4-1</strain>
    </source>
</reference>